<dbReference type="AlphaFoldDB" id="A0A538T7N6"/>
<reference evidence="4 5" key="1">
    <citation type="journal article" date="2019" name="Nat. Microbiol.">
        <title>Mediterranean grassland soil C-N compound turnover is dependent on rainfall and depth, and is mediated by genomically divergent microorganisms.</title>
        <authorList>
            <person name="Diamond S."/>
            <person name="Andeer P.F."/>
            <person name="Li Z."/>
            <person name="Crits-Christoph A."/>
            <person name="Burstein D."/>
            <person name="Anantharaman K."/>
            <person name="Lane K.R."/>
            <person name="Thomas B.C."/>
            <person name="Pan C."/>
            <person name="Northen T.R."/>
            <person name="Banfield J.F."/>
        </authorList>
    </citation>
    <scope>NUCLEOTIDE SEQUENCE [LARGE SCALE GENOMIC DNA]</scope>
    <source>
        <strain evidence="4">WS_6</strain>
    </source>
</reference>
<evidence type="ECO:0000256" key="2">
    <source>
        <dbReference type="ARBA" id="ARBA00022729"/>
    </source>
</evidence>
<protein>
    <submittedName>
        <fullName evidence="4">Amino acid ABC transporter substrate-binding protein</fullName>
    </submittedName>
</protein>
<dbReference type="Proteomes" id="UP000316852">
    <property type="component" value="Unassembled WGS sequence"/>
</dbReference>
<evidence type="ECO:0000313" key="4">
    <source>
        <dbReference type="EMBL" id="TMQ59663.1"/>
    </source>
</evidence>
<dbReference type="InterPro" id="IPR051010">
    <property type="entry name" value="BCAA_transport"/>
</dbReference>
<organism evidence="4 5">
    <name type="scientific">Eiseniibacteriota bacterium</name>
    <dbReference type="NCBI Taxonomy" id="2212470"/>
    <lineage>
        <taxon>Bacteria</taxon>
        <taxon>Candidatus Eiseniibacteriota</taxon>
    </lineage>
</organism>
<dbReference type="PANTHER" id="PTHR30483">
    <property type="entry name" value="LEUCINE-SPECIFIC-BINDING PROTEIN"/>
    <property type="match status" value="1"/>
</dbReference>
<evidence type="ECO:0000256" key="1">
    <source>
        <dbReference type="ARBA" id="ARBA00010062"/>
    </source>
</evidence>
<feature type="domain" description="Leucine-binding protein" evidence="3">
    <location>
        <begin position="155"/>
        <end position="462"/>
    </location>
</feature>
<evidence type="ECO:0000259" key="3">
    <source>
        <dbReference type="Pfam" id="PF13458"/>
    </source>
</evidence>
<dbReference type="Pfam" id="PF13458">
    <property type="entry name" value="Peripla_BP_6"/>
    <property type="match status" value="1"/>
</dbReference>
<dbReference type="PANTHER" id="PTHR30483:SF6">
    <property type="entry name" value="PERIPLASMIC BINDING PROTEIN OF ABC TRANSPORTER FOR NATURAL AMINO ACIDS"/>
    <property type="match status" value="1"/>
</dbReference>
<dbReference type="InterPro" id="IPR028081">
    <property type="entry name" value="Leu-bd"/>
</dbReference>
<accession>A0A538T7N6</accession>
<sequence length="498" mass="52579">MPCTRVSGNPRKATSVSRANTPGCAMRAEGRSAAGALLGLGFCLALAVALPIRPAGSETAEKRYPSSKAAELKARLLDRPAAAEAPSWAAQYVVQPEIDRLDPVARAAERIWAARVGLAAGARGAEQKKLRQILASMEECPLDSLALRRAASGLVRIGVVIPLTGRFDRYGKTFVQGLRLAMEEHNREWAPNLALILHDSEGDPLVGARKARWLLRDHGVSVIIGELFSANTAPLAAASQVVGAVLVSPSATNERLAILGDAVFQLHLGNGVLAQALSRALAKDAPKSAVGLLVADTPEDSAKAAALLPSCKTAGVEVAGTEVIAENAVDLTRAIASLREKHADALVLLVPPRLAGIAAAQLPTAWPKARVFGLDDLDPAGLNAEARAALEGATYFAADYVMTGAPQDSFETRYKHAYGEPPTRMSVRGYLVGLSVTRGIERGSLNASMLREALRAQLYDSDEGRALRALRPLVPAEPERFVIRAGKATQVSQNPLSP</sequence>
<keyword evidence="2" id="KW-0732">Signal</keyword>
<dbReference type="InterPro" id="IPR028082">
    <property type="entry name" value="Peripla_BP_I"/>
</dbReference>
<dbReference type="SUPFAM" id="SSF53822">
    <property type="entry name" value="Periplasmic binding protein-like I"/>
    <property type="match status" value="1"/>
</dbReference>
<proteinExistence type="inferred from homology"/>
<dbReference type="Gene3D" id="3.40.50.2300">
    <property type="match status" value="2"/>
</dbReference>
<evidence type="ECO:0000313" key="5">
    <source>
        <dbReference type="Proteomes" id="UP000316852"/>
    </source>
</evidence>
<name>A0A538T7N6_UNCEI</name>
<comment type="caution">
    <text evidence="4">The sequence shown here is derived from an EMBL/GenBank/DDBJ whole genome shotgun (WGS) entry which is preliminary data.</text>
</comment>
<dbReference type="EMBL" id="VBOW01000020">
    <property type="protein sequence ID" value="TMQ59663.1"/>
    <property type="molecule type" value="Genomic_DNA"/>
</dbReference>
<dbReference type="CDD" id="cd06268">
    <property type="entry name" value="PBP1_ABC_transporter_LIVBP-like"/>
    <property type="match status" value="1"/>
</dbReference>
<gene>
    <name evidence="4" type="ORF">E6K76_04010</name>
</gene>
<comment type="similarity">
    <text evidence="1">Belongs to the leucine-binding protein family.</text>
</comment>